<evidence type="ECO:0000259" key="2">
    <source>
        <dbReference type="PROSITE" id="PS50943"/>
    </source>
</evidence>
<evidence type="ECO:0000313" key="4">
    <source>
        <dbReference type="Proteomes" id="UP000000270"/>
    </source>
</evidence>
<dbReference type="GO" id="GO:0003677">
    <property type="term" value="F:DNA binding"/>
    <property type="evidence" value="ECO:0007669"/>
    <property type="project" value="UniProtKB-KW"/>
</dbReference>
<reference evidence="3 4" key="4">
    <citation type="journal article" date="2009" name="Appl. Environ. Microbiol.">
        <title>Comparative genome-wide transcriptional profiling of Azorhizobium caulinodans ORS571 grown under free-living and symbiotic conditions.</title>
        <authorList>
            <person name="Tsukada S."/>
            <person name="Aono T."/>
            <person name="Akiba N."/>
            <person name="Lee KB."/>
            <person name="Liu CT."/>
            <person name="Toyazaki H."/>
            <person name="Oyaizu H."/>
        </authorList>
    </citation>
    <scope>NUCLEOTIDE SEQUENCE [LARGE SCALE GENOMIC DNA]</scope>
    <source>
        <strain evidence="4">ATCC 43989 / DSM 5975 / JCM 20966 / LMG 6465 / NBRC 14845 / NCIMB 13405 / ORS 571</strain>
    </source>
</reference>
<dbReference type="Gene3D" id="1.10.260.40">
    <property type="entry name" value="lambda repressor-like DNA-binding domains"/>
    <property type="match status" value="1"/>
</dbReference>
<reference evidence="4" key="2">
    <citation type="submission" date="2007-04" db="EMBL/GenBank/DDBJ databases">
        <title>Complete genome sequence of the nitrogen-fixing bacterium Azorhizobium caulinodans ORS571.</title>
        <authorList>
            <person name="Lee K.B."/>
            <person name="Backer P.D."/>
            <person name="Aono T."/>
            <person name="Liu C.T."/>
            <person name="Suzuki S."/>
            <person name="Suzuki T."/>
            <person name="Kaneko T."/>
            <person name="Yamada M."/>
            <person name="Tabata S."/>
            <person name="Kupfer D.M."/>
            <person name="Najar F.Z."/>
            <person name="Wiley G.B."/>
            <person name="Roe B."/>
            <person name="Binnewies T."/>
            <person name="Ussery D."/>
            <person name="Vereecke D."/>
            <person name="Gevers D."/>
            <person name="Holsters M."/>
            <person name="Oyaizu H."/>
        </authorList>
    </citation>
    <scope>NUCLEOTIDE SEQUENCE [LARGE SCALE GENOMIC DNA]</scope>
    <source>
        <strain evidence="4">ATCC 43989 / DSM 5975 / JCM 20966 / LMG 6465 / NBRC 14845 / NCIMB 13405 / ORS 571</strain>
    </source>
</reference>
<sequence>MAIKFARPVHPGEILREEYLVPLHLSAGQLAKALGVPRTRIERIVKEEFGISADTALRLARFFRTTPGFWLNLQQDYEIETESRKLAEELDRIQPFEEAAAA</sequence>
<evidence type="ECO:0000313" key="3">
    <source>
        <dbReference type="EMBL" id="BAF86869.1"/>
    </source>
</evidence>
<dbReference type="STRING" id="438753.AZC_0871"/>
<accession>A8HTT8</accession>
<keyword evidence="4" id="KW-1185">Reference proteome</keyword>
<dbReference type="SMART" id="SM00530">
    <property type="entry name" value="HTH_XRE"/>
    <property type="match status" value="1"/>
</dbReference>
<reference evidence="3 4" key="1">
    <citation type="journal article" date="2007" name="Appl. Environ. Microbiol.">
        <title>Rhizobial factors required for stem nodule maturation and maintenance in Sesbania rostrata-Azorhizobium caulinodans ORS571 symbiosis.</title>
        <authorList>
            <person name="Suzuki S."/>
            <person name="Aono T."/>
            <person name="Lee KB."/>
            <person name="Suzuki T."/>
            <person name="Liu CT."/>
            <person name="Miwa H."/>
            <person name="Wakao S."/>
            <person name="Iki T."/>
            <person name="Oyaizu H."/>
        </authorList>
    </citation>
    <scope>NUCLEOTIDE SEQUENCE [LARGE SCALE GENOMIC DNA]</scope>
    <source>
        <strain evidence="4">ATCC 43989 / DSM 5975 / JCM 20966 / LMG 6465 / NBRC 14845 / NCIMB 13405 / ORS 571</strain>
    </source>
</reference>
<name>A8HTT8_AZOC5</name>
<evidence type="ECO:0000256" key="1">
    <source>
        <dbReference type="ARBA" id="ARBA00023125"/>
    </source>
</evidence>
<dbReference type="NCBIfam" id="TIGR02607">
    <property type="entry name" value="antidote_HigA"/>
    <property type="match status" value="1"/>
</dbReference>
<dbReference type="PANTHER" id="PTHR36924:SF1">
    <property type="entry name" value="ANTITOXIN HIGA-1"/>
    <property type="match status" value="1"/>
</dbReference>
<gene>
    <name evidence="3" type="ordered locus">AZC_0871</name>
</gene>
<dbReference type="InterPro" id="IPR010982">
    <property type="entry name" value="Lambda_DNA-bd_dom_sf"/>
</dbReference>
<dbReference type="eggNOG" id="COG3093">
    <property type="taxonomic scope" value="Bacteria"/>
</dbReference>
<dbReference type="InterPro" id="IPR013430">
    <property type="entry name" value="Toxin_antidote_HigA"/>
</dbReference>
<dbReference type="RefSeq" id="WP_012169402.1">
    <property type="nucleotide sequence ID" value="NC_009937.1"/>
</dbReference>
<dbReference type="AlphaFoldDB" id="A8HTT8"/>
<dbReference type="Proteomes" id="UP000000270">
    <property type="component" value="Chromosome"/>
</dbReference>
<organism evidence="3 4">
    <name type="scientific">Azorhizobium caulinodans (strain ATCC 43989 / DSM 5975 / JCM 20966 / LMG 6465 / NBRC 14845 / NCIMB 13405 / ORS 571)</name>
    <dbReference type="NCBI Taxonomy" id="438753"/>
    <lineage>
        <taxon>Bacteria</taxon>
        <taxon>Pseudomonadati</taxon>
        <taxon>Pseudomonadota</taxon>
        <taxon>Alphaproteobacteria</taxon>
        <taxon>Hyphomicrobiales</taxon>
        <taxon>Xanthobacteraceae</taxon>
        <taxon>Azorhizobium</taxon>
    </lineage>
</organism>
<dbReference type="EMBL" id="AP009384">
    <property type="protein sequence ID" value="BAF86869.1"/>
    <property type="molecule type" value="Genomic_DNA"/>
</dbReference>
<dbReference type="HOGENOM" id="CLU_140230_5_2_5"/>
<proteinExistence type="predicted"/>
<dbReference type="InterPro" id="IPR001387">
    <property type="entry name" value="Cro/C1-type_HTH"/>
</dbReference>
<reference evidence="3 4" key="6">
    <citation type="journal article" date="2011" name="Appl. Environ. Microbiol.">
        <title>Involvement of the azorhizobial chromosome partition gene (parA) in the onset of bacteroid differentiation during Sesbania rostrata stem nodule development.</title>
        <authorList>
            <person name="Liu CT."/>
            <person name="Lee KB."/>
            <person name="Wang YS."/>
            <person name="Peng MH."/>
            <person name="Lee KT."/>
            <person name="Suzuki S."/>
            <person name="Suzuki T."/>
            <person name="Oyaizu H."/>
        </authorList>
    </citation>
    <scope>NUCLEOTIDE SEQUENCE [LARGE SCALE GENOMIC DNA]</scope>
    <source>
        <strain evidence="4">ATCC 43989 / DSM 5975 / JCM 20966 / LMG 6465 / NBRC 14845 / NCIMB 13405 / ORS 571</strain>
    </source>
</reference>
<reference evidence="3 4" key="3">
    <citation type="journal article" date="2008" name="BMC Genomics">
        <title>The genome of the versatile nitrogen fixer Azorhizobium caulinodans ORS571.</title>
        <authorList>
            <person name="Lee KB."/>
            <person name="Backer P.D."/>
            <person name="Aono T."/>
            <person name="Liu CT."/>
            <person name="Suzuki S."/>
            <person name="Suzuki T."/>
            <person name="Kaneko T."/>
            <person name="Yamada M."/>
            <person name="Tabata S."/>
            <person name="Kupfer D.M."/>
            <person name="Najar F.Z."/>
            <person name="Wiley G.B."/>
            <person name="Roe B."/>
            <person name="Binnewies T.T."/>
            <person name="Ussery D.W."/>
            <person name="D'Haeze W."/>
            <person name="Herder J.D."/>
            <person name="Gevers D."/>
            <person name="Vereecke D."/>
            <person name="Holsters M."/>
            <person name="Oyaizu H."/>
        </authorList>
    </citation>
    <scope>NUCLEOTIDE SEQUENCE [LARGE SCALE GENOMIC DNA]</scope>
    <source>
        <strain evidence="4">ATCC 43989 / DSM 5975 / JCM 20966 / LMG 6465 / NBRC 14845 / NCIMB 13405 / ORS 571</strain>
    </source>
</reference>
<dbReference type="PANTHER" id="PTHR36924">
    <property type="entry name" value="ANTITOXIN HIGA-1"/>
    <property type="match status" value="1"/>
</dbReference>
<feature type="domain" description="HTH cro/C1-type" evidence="2">
    <location>
        <begin position="29"/>
        <end position="70"/>
    </location>
</feature>
<protein>
    <recommendedName>
        <fullName evidence="2">HTH cro/C1-type domain-containing protein</fullName>
    </recommendedName>
</protein>
<keyword evidence="1" id="KW-0238">DNA-binding</keyword>
<dbReference type="PROSITE" id="PS50943">
    <property type="entry name" value="HTH_CROC1"/>
    <property type="match status" value="1"/>
</dbReference>
<dbReference type="CDD" id="cd00093">
    <property type="entry name" value="HTH_XRE"/>
    <property type="match status" value="1"/>
</dbReference>
<reference evidence="3 4" key="5">
    <citation type="journal article" date="2010" name="Appl. Environ. Microbiol.">
        <title>phrR-like gene praR of Azorhizobium caulinodans ORS571 is essential for symbiosis with Sesbania rostrata and is involved in expression of reb genes.</title>
        <authorList>
            <person name="Akiba N."/>
            <person name="Aono T."/>
            <person name="Toyazaki H."/>
            <person name="Sato S."/>
            <person name="Oyaizu H."/>
        </authorList>
    </citation>
    <scope>NUCLEOTIDE SEQUENCE [LARGE SCALE GENOMIC DNA]</scope>
    <source>
        <strain evidence="4">ATCC 43989 / DSM 5975 / JCM 20966 / LMG 6465 / NBRC 14845 / NCIMB 13405 / ORS 571</strain>
    </source>
</reference>
<dbReference type="SUPFAM" id="SSF47413">
    <property type="entry name" value="lambda repressor-like DNA-binding domains"/>
    <property type="match status" value="1"/>
</dbReference>
<dbReference type="Pfam" id="PF01381">
    <property type="entry name" value="HTH_3"/>
    <property type="match status" value="1"/>
</dbReference>
<dbReference type="KEGG" id="azc:AZC_0871"/>